<dbReference type="GO" id="GO:0070095">
    <property type="term" value="F:fructose-6-phosphate binding"/>
    <property type="evidence" value="ECO:0007669"/>
    <property type="project" value="TreeGrafter"/>
</dbReference>
<dbReference type="Gene3D" id="3.40.50.460">
    <property type="entry name" value="Phosphofructokinase domain"/>
    <property type="match status" value="3"/>
</dbReference>
<evidence type="ECO:0000256" key="8">
    <source>
        <dbReference type="ARBA" id="ARBA00022777"/>
    </source>
</evidence>
<dbReference type="GO" id="GO:0016208">
    <property type="term" value="F:AMP binding"/>
    <property type="evidence" value="ECO:0007669"/>
    <property type="project" value="TreeGrafter"/>
</dbReference>
<keyword evidence="5 13" id="KW-0808">Transferase</keyword>
<keyword evidence="6" id="KW-0479">Metal-binding</keyword>
<evidence type="ECO:0000256" key="6">
    <source>
        <dbReference type="ARBA" id="ARBA00022723"/>
    </source>
</evidence>
<keyword evidence="16" id="KW-1185">Reference proteome</keyword>
<proteinExistence type="inferred from homology"/>
<sequence>LIYFKGLFYTVLHTATVRVGLYTGAKVYFVHEGYQGLVDGGDNIRPATWESVSMMLQLGGTVIGSARCQDFRTKEGRAKAACNLVKLGITNLCVIGGDGSLTGANQFRTEWSELLAGLVKSGKITANEAKSSSHLNIVGMVGSIDNDFCGTDMTIGTDSALHRIIEIVDAITTTAQSHQRTFILEVMGRHCGGRSPSVSGKECRRKVGVKLLLLCTFQYLALVTALACGADWVFIPEMPPDDGWEEHLCRRLTDQRGRGSRLNIIIVAEGAIDRKGNPITCDDVKQLVSKKLGFDTRTTILGHVQRGGTPSAFDRILASRMGVEAVMALLEATPDTPACVVSLSGNMAVRLPLMECVQVTKDVTVAMAEGRFEDAVKLRGKSFENNWNTYKMLAHVHIPDTKSNINIAILNVGAPCAGMNAAVRATVRTGLLQGHHMLAVHDGFDGLAHGMIEPISWSGVAGWTGKGGSNLGTKRSLPQEWMEEISLNITKFNIHAVVIIGGFEAFKGGLQLVQAREKYEELCIPIVVVPATVSNNVPGSDFSIGTDTALNTITTTCDRIKQSAAGTKRRVFIVETMGGYCGYLATMAGLASGADAAYIYEEHFNIHDLEVNVEHLVEKMKTTVKRGLILRNENCNANYTTDFIFNLYSEEGKGVFDCRKNVLGHMQQGGTPSPFDRNFGTKMGIKSVLWLTDKLKECYRHGRIFANSSDSACVLGMKKRSLVFQPLAELAEQTDFEHRIPKIQWWLRLRPILKILAKYKTNLDTSEKAAMEHVIKTRGLVSK</sequence>
<keyword evidence="3" id="KW-0963">Cytoplasm</keyword>
<reference evidence="15" key="3">
    <citation type="submission" date="2025-09" db="UniProtKB">
        <authorList>
            <consortium name="Ensembl"/>
        </authorList>
    </citation>
    <scope>IDENTIFICATION</scope>
</reference>
<dbReference type="PROSITE" id="PS00433">
    <property type="entry name" value="PHOSPHOFRUCTOKINASE"/>
    <property type="match status" value="2"/>
</dbReference>
<dbReference type="InterPro" id="IPR015912">
    <property type="entry name" value="Phosphofructokinase_CS"/>
</dbReference>
<dbReference type="GO" id="GO:0006002">
    <property type="term" value="P:fructose 6-phosphate metabolic process"/>
    <property type="evidence" value="ECO:0007669"/>
    <property type="project" value="InterPro"/>
</dbReference>
<keyword evidence="7 13" id="KW-0547">Nucleotide-binding</keyword>
<evidence type="ECO:0000256" key="11">
    <source>
        <dbReference type="ARBA" id="ARBA00023152"/>
    </source>
</evidence>
<evidence type="ECO:0000256" key="1">
    <source>
        <dbReference type="ARBA" id="ARBA00001946"/>
    </source>
</evidence>
<dbReference type="GO" id="GO:0048029">
    <property type="term" value="F:monosaccharide binding"/>
    <property type="evidence" value="ECO:0007669"/>
    <property type="project" value="TreeGrafter"/>
</dbReference>
<dbReference type="GO" id="GO:0003872">
    <property type="term" value="F:6-phosphofructokinase activity"/>
    <property type="evidence" value="ECO:0007669"/>
    <property type="project" value="UniProtKB-EC"/>
</dbReference>
<keyword evidence="4" id="KW-0021">Allosteric enzyme</keyword>
<dbReference type="Proteomes" id="UP001501940">
    <property type="component" value="Chromosome 5"/>
</dbReference>
<accession>A0AAQ5ZWA6</accession>
<dbReference type="InterPro" id="IPR022953">
    <property type="entry name" value="ATP_PFK"/>
</dbReference>
<evidence type="ECO:0000313" key="15">
    <source>
        <dbReference type="Ensembl" id="ENSAOCP00000068005.1"/>
    </source>
</evidence>
<name>A0AAQ5ZWA6_AMPOC</name>
<dbReference type="GO" id="GO:0030388">
    <property type="term" value="P:fructose 1,6-bisphosphate metabolic process"/>
    <property type="evidence" value="ECO:0007669"/>
    <property type="project" value="TreeGrafter"/>
</dbReference>
<dbReference type="Ensembl" id="ENSAOCT00000037537.1">
    <property type="protein sequence ID" value="ENSAOCP00000068005.1"/>
    <property type="gene ID" value="ENSAOCG00000006467.2"/>
</dbReference>
<evidence type="ECO:0000259" key="14">
    <source>
        <dbReference type="Pfam" id="PF00365"/>
    </source>
</evidence>
<feature type="domain" description="Phosphofructokinase" evidence="14">
    <location>
        <begin position="15"/>
        <end position="192"/>
    </location>
</feature>
<comment type="similarity">
    <text evidence="13">Belongs to the phosphofructokinase type A (PFKA) family. ATP-dependent PFK group I subfamily. Eukaryotic two domain clade "E" sub-subfamily.</text>
</comment>
<dbReference type="PANTHER" id="PTHR13697:SF56">
    <property type="entry name" value="ATP-DEPENDENT 6-PHOSPHOFRUCTOKINASE"/>
    <property type="match status" value="1"/>
</dbReference>
<dbReference type="PIRSF" id="PIRSF000533">
    <property type="entry name" value="ATP_PFK_euk"/>
    <property type="match status" value="1"/>
</dbReference>
<evidence type="ECO:0000256" key="13">
    <source>
        <dbReference type="PIRNR" id="PIRNR000533"/>
    </source>
</evidence>
<protein>
    <recommendedName>
        <fullName evidence="13">6-phosphofructokinase</fullName>
        <ecNumber evidence="13">2.7.1.11</ecNumber>
    </recommendedName>
    <alternativeName>
        <fullName evidence="13">Phosphohexokinase</fullName>
    </alternativeName>
</protein>
<dbReference type="InterPro" id="IPR000023">
    <property type="entry name" value="Phosphofructokinase_dom"/>
</dbReference>
<dbReference type="AlphaFoldDB" id="A0AAQ5ZWA6"/>
<dbReference type="GO" id="GO:0061621">
    <property type="term" value="P:canonical glycolysis"/>
    <property type="evidence" value="ECO:0007669"/>
    <property type="project" value="TreeGrafter"/>
</dbReference>
<dbReference type="InterPro" id="IPR035966">
    <property type="entry name" value="PKF_sf"/>
</dbReference>
<evidence type="ECO:0000256" key="10">
    <source>
        <dbReference type="ARBA" id="ARBA00022842"/>
    </source>
</evidence>
<dbReference type="GO" id="GO:0046872">
    <property type="term" value="F:metal ion binding"/>
    <property type="evidence" value="ECO:0007669"/>
    <property type="project" value="UniProtKB-KW"/>
</dbReference>
<dbReference type="NCBIfam" id="TIGR02478">
    <property type="entry name" value="6PF1K_euk"/>
    <property type="match status" value="1"/>
</dbReference>
<evidence type="ECO:0000256" key="5">
    <source>
        <dbReference type="ARBA" id="ARBA00022679"/>
    </source>
</evidence>
<dbReference type="Gene3D" id="3.40.50.450">
    <property type="match status" value="3"/>
</dbReference>
<dbReference type="GO" id="GO:0005945">
    <property type="term" value="C:6-phosphofructokinase complex"/>
    <property type="evidence" value="ECO:0007669"/>
    <property type="project" value="TreeGrafter"/>
</dbReference>
<keyword evidence="10" id="KW-0460">Magnesium</keyword>
<keyword evidence="8 13" id="KW-0418">Kinase</keyword>
<evidence type="ECO:0000256" key="7">
    <source>
        <dbReference type="ARBA" id="ARBA00022741"/>
    </source>
</evidence>
<dbReference type="Pfam" id="PF00365">
    <property type="entry name" value="PFK"/>
    <property type="match status" value="3"/>
</dbReference>
<keyword evidence="11 13" id="KW-0324">Glycolysis</keyword>
<dbReference type="InterPro" id="IPR009161">
    <property type="entry name" value="6-Pfructokinase_euk"/>
</dbReference>
<dbReference type="GO" id="GO:0042802">
    <property type="term" value="F:identical protein binding"/>
    <property type="evidence" value="ECO:0007669"/>
    <property type="project" value="TreeGrafter"/>
</dbReference>
<comment type="catalytic activity">
    <reaction evidence="12 13">
        <text>beta-D-fructose 6-phosphate + ATP = beta-D-fructose 1,6-bisphosphate + ADP + H(+)</text>
        <dbReference type="Rhea" id="RHEA:16109"/>
        <dbReference type="ChEBI" id="CHEBI:15378"/>
        <dbReference type="ChEBI" id="CHEBI:30616"/>
        <dbReference type="ChEBI" id="CHEBI:32966"/>
        <dbReference type="ChEBI" id="CHEBI:57634"/>
        <dbReference type="ChEBI" id="CHEBI:456216"/>
        <dbReference type="EC" id="2.7.1.11"/>
    </reaction>
</comment>
<dbReference type="GO" id="GO:0005524">
    <property type="term" value="F:ATP binding"/>
    <property type="evidence" value="ECO:0007669"/>
    <property type="project" value="UniProtKB-KW"/>
</dbReference>
<evidence type="ECO:0000256" key="3">
    <source>
        <dbReference type="ARBA" id="ARBA00022490"/>
    </source>
</evidence>
<feature type="domain" description="Phosphofructokinase" evidence="14">
    <location>
        <begin position="406"/>
        <end position="690"/>
    </location>
</feature>
<evidence type="ECO:0000256" key="4">
    <source>
        <dbReference type="ARBA" id="ARBA00022533"/>
    </source>
</evidence>
<evidence type="ECO:0000313" key="16">
    <source>
        <dbReference type="Proteomes" id="UP001501940"/>
    </source>
</evidence>
<dbReference type="PANTHER" id="PTHR13697">
    <property type="entry name" value="PHOSPHOFRUCTOKINASE"/>
    <property type="match status" value="1"/>
</dbReference>
<feature type="domain" description="Phosphofructokinase" evidence="14">
    <location>
        <begin position="219"/>
        <end position="328"/>
    </location>
</feature>
<dbReference type="EC" id="2.7.1.11" evidence="13"/>
<evidence type="ECO:0000256" key="2">
    <source>
        <dbReference type="ARBA" id="ARBA00004679"/>
    </source>
</evidence>
<comment type="cofactor">
    <cofactor evidence="1">
        <name>Mg(2+)</name>
        <dbReference type="ChEBI" id="CHEBI:18420"/>
    </cofactor>
</comment>
<evidence type="ECO:0000256" key="9">
    <source>
        <dbReference type="ARBA" id="ARBA00022840"/>
    </source>
</evidence>
<dbReference type="GO" id="GO:0016020">
    <property type="term" value="C:membrane"/>
    <property type="evidence" value="ECO:0007669"/>
    <property type="project" value="TreeGrafter"/>
</dbReference>
<reference evidence="15 16" key="1">
    <citation type="submission" date="2022-01" db="EMBL/GenBank/DDBJ databases">
        <title>A chromosome-scale genome assembly of the false clownfish, Amphiprion ocellaris.</title>
        <authorList>
            <person name="Ryu T."/>
        </authorList>
    </citation>
    <scope>NUCLEOTIDE SEQUENCE [LARGE SCALE GENOMIC DNA]</scope>
</reference>
<dbReference type="FunFam" id="3.40.50.460:FF:000001">
    <property type="entry name" value="ATP-dependent 6-phosphofructokinase"/>
    <property type="match status" value="1"/>
</dbReference>
<dbReference type="GeneTree" id="ENSGT00940000155440"/>
<reference evidence="15" key="2">
    <citation type="submission" date="2025-08" db="UniProtKB">
        <authorList>
            <consortium name="Ensembl"/>
        </authorList>
    </citation>
    <scope>IDENTIFICATION</scope>
</reference>
<comment type="pathway">
    <text evidence="2 13">Carbohydrate degradation; glycolysis; D-glyceraldehyde 3-phosphate and glycerone phosphate from D-glucose: step 3/4.</text>
</comment>
<dbReference type="SUPFAM" id="SSF53784">
    <property type="entry name" value="Phosphofructokinase"/>
    <property type="match status" value="2"/>
</dbReference>
<evidence type="ECO:0000256" key="12">
    <source>
        <dbReference type="ARBA" id="ARBA00048070"/>
    </source>
</evidence>
<organism evidence="15 16">
    <name type="scientific">Amphiprion ocellaris</name>
    <name type="common">Clown anemonefish</name>
    <dbReference type="NCBI Taxonomy" id="80972"/>
    <lineage>
        <taxon>Eukaryota</taxon>
        <taxon>Metazoa</taxon>
        <taxon>Chordata</taxon>
        <taxon>Craniata</taxon>
        <taxon>Vertebrata</taxon>
        <taxon>Euteleostomi</taxon>
        <taxon>Actinopterygii</taxon>
        <taxon>Neopterygii</taxon>
        <taxon>Teleostei</taxon>
        <taxon>Neoteleostei</taxon>
        <taxon>Acanthomorphata</taxon>
        <taxon>Ovalentaria</taxon>
        <taxon>Pomacentridae</taxon>
        <taxon>Amphiprion</taxon>
    </lineage>
</organism>
<keyword evidence="9 13" id="KW-0067">ATP-binding</keyword>
<dbReference type="PRINTS" id="PR00476">
    <property type="entry name" value="PHFRCTKINASE"/>
</dbReference>